<accession>A0A9W6UBM5</accession>
<name>A0A9W6UBM5_9STRA</name>
<feature type="compositionally biased region" description="Low complexity" evidence="1">
    <location>
        <begin position="35"/>
        <end position="49"/>
    </location>
</feature>
<comment type="caution">
    <text evidence="2">The sequence shown here is derived from an EMBL/GenBank/DDBJ whole genome shotgun (WGS) entry which is preliminary data.</text>
</comment>
<feature type="compositionally biased region" description="Polar residues" evidence="1">
    <location>
        <begin position="129"/>
        <end position="140"/>
    </location>
</feature>
<dbReference type="AlphaFoldDB" id="A0A9W6UBM5"/>
<feature type="compositionally biased region" description="Basic and acidic residues" evidence="1">
    <location>
        <begin position="78"/>
        <end position="90"/>
    </location>
</feature>
<protein>
    <submittedName>
        <fullName evidence="2">Unnamed protein product</fullName>
    </submittedName>
</protein>
<feature type="compositionally biased region" description="Low complexity" evidence="1">
    <location>
        <begin position="109"/>
        <end position="120"/>
    </location>
</feature>
<keyword evidence="3" id="KW-1185">Reference proteome</keyword>
<feature type="region of interest" description="Disordered" evidence="1">
    <location>
        <begin position="24"/>
        <end position="207"/>
    </location>
</feature>
<feature type="compositionally biased region" description="Low complexity" evidence="1">
    <location>
        <begin position="151"/>
        <end position="202"/>
    </location>
</feature>
<evidence type="ECO:0000256" key="1">
    <source>
        <dbReference type="SAM" id="MobiDB-lite"/>
    </source>
</evidence>
<reference evidence="2" key="1">
    <citation type="submission" date="2023-04" db="EMBL/GenBank/DDBJ databases">
        <title>Phytophthora fragariaefolia NBRC 109709.</title>
        <authorList>
            <person name="Ichikawa N."/>
            <person name="Sato H."/>
            <person name="Tonouchi N."/>
        </authorList>
    </citation>
    <scope>NUCLEOTIDE SEQUENCE</scope>
    <source>
        <strain evidence="2">NBRC 109709</strain>
    </source>
</reference>
<organism evidence="2 3">
    <name type="scientific">Phytophthora fragariaefolia</name>
    <dbReference type="NCBI Taxonomy" id="1490495"/>
    <lineage>
        <taxon>Eukaryota</taxon>
        <taxon>Sar</taxon>
        <taxon>Stramenopiles</taxon>
        <taxon>Oomycota</taxon>
        <taxon>Peronosporomycetes</taxon>
        <taxon>Peronosporales</taxon>
        <taxon>Peronosporaceae</taxon>
        <taxon>Phytophthora</taxon>
    </lineage>
</organism>
<sequence>MTTRGDAETTTGPLTRAAKRRLEAASLREEGGSPTGASTVATTSTTSTAYERTPASICMHQHKRSSRDDEQDISEESDVNRTLKLTEKTPKKVTWADGRTATSMDEPMGRGMTTSTPSTTEPRRRNVASGDQQEVNTSAVNEDEVYTAVDTTGQTQPATSTSSTSPASTTASSQTAMRTTTTSSVSRTTTSTSTGATQKTSSNLQANEVRREPNDFAQHHASQRYGVQSTGPAISNEILQLTDDEIAVAQKRSRLVQRLVENGKHHGMRVLEHHGLALIETMNGR</sequence>
<evidence type="ECO:0000313" key="3">
    <source>
        <dbReference type="Proteomes" id="UP001165121"/>
    </source>
</evidence>
<proteinExistence type="predicted"/>
<dbReference type="EMBL" id="BSXT01000552">
    <property type="protein sequence ID" value="GMF29910.1"/>
    <property type="molecule type" value="Genomic_DNA"/>
</dbReference>
<gene>
    <name evidence="2" type="ORF">Pfra01_000650900</name>
</gene>
<evidence type="ECO:0000313" key="2">
    <source>
        <dbReference type="EMBL" id="GMF29910.1"/>
    </source>
</evidence>
<dbReference type="Proteomes" id="UP001165121">
    <property type="component" value="Unassembled WGS sequence"/>
</dbReference>